<sequence>MSTFDDSVSWAAEPALVMAFGTACGLVLLGPRKRLATRRD</sequence>
<evidence type="ECO:0000256" key="1">
    <source>
        <dbReference type="SAM" id="Phobius"/>
    </source>
</evidence>
<protein>
    <submittedName>
        <fullName evidence="2">Uncharacterized protein</fullName>
    </submittedName>
</protein>
<dbReference type="RefSeq" id="WP_281361284.1">
    <property type="nucleotide sequence ID" value="NZ_JACBYW010000003.1"/>
</dbReference>
<dbReference type="Proteomes" id="UP000548304">
    <property type="component" value="Unassembled WGS sequence"/>
</dbReference>
<keyword evidence="1" id="KW-0472">Membrane</keyword>
<keyword evidence="3" id="KW-1185">Reference proteome</keyword>
<accession>A0A852YWZ6</accession>
<name>A0A852YWZ6_9ACTN</name>
<dbReference type="EMBL" id="JACBYW010000003">
    <property type="protein sequence ID" value="NYH78608.1"/>
    <property type="molecule type" value="Genomic_DNA"/>
</dbReference>
<dbReference type="AlphaFoldDB" id="A0A852YWZ6"/>
<proteinExistence type="predicted"/>
<evidence type="ECO:0000313" key="2">
    <source>
        <dbReference type="EMBL" id="NYH78608.1"/>
    </source>
</evidence>
<gene>
    <name evidence="2" type="ORF">FHR84_001933</name>
</gene>
<feature type="transmembrane region" description="Helical" evidence="1">
    <location>
        <begin position="12"/>
        <end position="30"/>
    </location>
</feature>
<reference evidence="2 3" key="1">
    <citation type="submission" date="2020-07" db="EMBL/GenBank/DDBJ databases">
        <title>Genomic Encyclopedia of Type Strains, Phase III (KMG-III): the genomes of soil and plant-associated and newly described type strains.</title>
        <authorList>
            <person name="Whitman W."/>
        </authorList>
    </citation>
    <scope>NUCLEOTIDE SEQUENCE [LARGE SCALE GENOMIC DNA]</scope>
    <source>
        <strain evidence="2 3">CECT 8576</strain>
    </source>
</reference>
<comment type="caution">
    <text evidence="2">The sequence shown here is derived from an EMBL/GenBank/DDBJ whole genome shotgun (WGS) entry which is preliminary data.</text>
</comment>
<keyword evidence="1" id="KW-1133">Transmembrane helix</keyword>
<evidence type="ECO:0000313" key="3">
    <source>
        <dbReference type="Proteomes" id="UP000548304"/>
    </source>
</evidence>
<organism evidence="2 3">
    <name type="scientific">Actinopolyspora biskrensis</name>
    <dbReference type="NCBI Taxonomy" id="1470178"/>
    <lineage>
        <taxon>Bacteria</taxon>
        <taxon>Bacillati</taxon>
        <taxon>Actinomycetota</taxon>
        <taxon>Actinomycetes</taxon>
        <taxon>Actinopolysporales</taxon>
        <taxon>Actinopolysporaceae</taxon>
        <taxon>Actinopolyspora</taxon>
    </lineage>
</organism>
<keyword evidence="1" id="KW-0812">Transmembrane</keyword>